<sequence length="298" mass="33064">MFGFVGGPGSVGARGFRDGRNCVRRRTYVRVMAQKEYADVTELMTELRSYLNAKERERQEEVAEGLAEAEEEQEDSPIAYAALARSGRYDLLDGIMKFGGYVEVSKKMGLEVGPEKPIVDPSAAPVFKRNSPKDADGFLTLGGAKAQKLADEEVETAMSSGSERDALRKLNRERVVTPPSPTPINIKPLSKKGEQDEEVVQLNMVERLTLIAFVVLFSLAFGRLGQDFVEAGTRQIMKYAIAVTAVLHLGEALYAKQLAEERNRSVFLWCSKVFVLGFGSLLRLKDLKKLPNRKPKTT</sequence>
<evidence type="ECO:0000256" key="1">
    <source>
        <dbReference type="SAM" id="Coils"/>
    </source>
</evidence>
<dbReference type="Pfam" id="PF14934">
    <property type="entry name" value="TMEM254"/>
    <property type="match status" value="1"/>
</dbReference>
<dbReference type="AlphaFoldDB" id="A0A7S2ZGW9"/>
<organism evidence="2">
    <name type="scientific">Rhodosorus marinus</name>
    <dbReference type="NCBI Taxonomy" id="101924"/>
    <lineage>
        <taxon>Eukaryota</taxon>
        <taxon>Rhodophyta</taxon>
        <taxon>Stylonematophyceae</taxon>
        <taxon>Stylonematales</taxon>
        <taxon>Stylonemataceae</taxon>
        <taxon>Rhodosorus</taxon>
    </lineage>
</organism>
<protein>
    <submittedName>
        <fullName evidence="2">Uncharacterized protein</fullName>
    </submittedName>
</protein>
<dbReference type="EMBL" id="HBHW01010152">
    <property type="protein sequence ID" value="CAE0039731.1"/>
    <property type="molecule type" value="Transcribed_RNA"/>
</dbReference>
<name>A0A7S2ZGW9_9RHOD</name>
<reference evidence="2" key="1">
    <citation type="submission" date="2021-01" db="EMBL/GenBank/DDBJ databases">
        <authorList>
            <person name="Corre E."/>
            <person name="Pelletier E."/>
            <person name="Niang G."/>
            <person name="Scheremetjew M."/>
            <person name="Finn R."/>
            <person name="Kale V."/>
            <person name="Holt S."/>
            <person name="Cochrane G."/>
            <person name="Meng A."/>
            <person name="Brown T."/>
            <person name="Cohen L."/>
        </authorList>
    </citation>
    <scope>NUCLEOTIDE SEQUENCE</scope>
    <source>
        <strain evidence="2">CCMP 769</strain>
    </source>
</reference>
<keyword evidence="1" id="KW-0175">Coiled coil</keyword>
<proteinExistence type="predicted"/>
<evidence type="ECO:0000313" key="2">
    <source>
        <dbReference type="EMBL" id="CAE0039731.1"/>
    </source>
</evidence>
<gene>
    <name evidence="2" type="ORF">RMAR00112_LOCUS7690</name>
</gene>
<feature type="coiled-coil region" evidence="1">
    <location>
        <begin position="40"/>
        <end position="72"/>
    </location>
</feature>
<dbReference type="InterPro" id="IPR028110">
    <property type="entry name" value="TMEM254"/>
</dbReference>
<accession>A0A7S2ZGW9</accession>